<dbReference type="KEGG" id="pais:PFX98_03745"/>
<dbReference type="Pfam" id="PF03861">
    <property type="entry name" value="ANTAR"/>
    <property type="match status" value="1"/>
</dbReference>
<dbReference type="Pfam" id="PF00072">
    <property type="entry name" value="Response_reg"/>
    <property type="match status" value="1"/>
</dbReference>
<dbReference type="PROSITE" id="PS50110">
    <property type="entry name" value="RESPONSE_REGULATORY"/>
    <property type="match status" value="1"/>
</dbReference>
<dbReference type="GO" id="GO:0003723">
    <property type="term" value="F:RNA binding"/>
    <property type="evidence" value="ECO:0007669"/>
    <property type="project" value="InterPro"/>
</dbReference>
<protein>
    <submittedName>
        <fullName evidence="4">ANTAR domain-containing protein</fullName>
    </submittedName>
</protein>
<dbReference type="InterPro" id="IPR001789">
    <property type="entry name" value="Sig_transdc_resp-reg_receiver"/>
</dbReference>
<dbReference type="PANTHER" id="PTHR43367:SF1">
    <property type="entry name" value="TWO-COMPONENT RESPONSE REGULATOR-LIKE APRR6-RELATED"/>
    <property type="match status" value="1"/>
</dbReference>
<dbReference type="Gene3D" id="3.40.50.2300">
    <property type="match status" value="1"/>
</dbReference>
<dbReference type="InterPro" id="IPR036388">
    <property type="entry name" value="WH-like_DNA-bd_sf"/>
</dbReference>
<dbReference type="Gene3D" id="1.10.10.10">
    <property type="entry name" value="Winged helix-like DNA-binding domain superfamily/Winged helix DNA-binding domain"/>
    <property type="match status" value="1"/>
</dbReference>
<dbReference type="SMART" id="SM00448">
    <property type="entry name" value="REC"/>
    <property type="match status" value="1"/>
</dbReference>
<proteinExistence type="predicted"/>
<name>A0AA95NGT9_9BURK</name>
<feature type="domain" description="Response regulatory" evidence="2">
    <location>
        <begin position="21"/>
        <end position="135"/>
    </location>
</feature>
<sequence length="218" mass="23873">MSLPTPPSPHPDPRAATPGLRVLLIDDGANRVQLIREELTRQGCEVVGVIEQATLIHDCVLRLKPDVVIVDSESPTRDTVENLAALHERMPRPVVVFSEDASDDPMRRALKAGVSAYVVAGLQAERLAPVLQVAIARFEQDLALRQELGRAQAQLAGRKSVERAKGILMQELGLDEDAAYKRLRRLAMDRGEPLAEVADRIIEAQALLRPHQIGVRGG</sequence>
<dbReference type="PANTHER" id="PTHR43367">
    <property type="match status" value="1"/>
</dbReference>
<dbReference type="RefSeq" id="WP_285233838.1">
    <property type="nucleotide sequence ID" value="NZ_CP116346.1"/>
</dbReference>
<gene>
    <name evidence="4" type="ORF">PFX98_03745</name>
</gene>
<dbReference type="SUPFAM" id="SSF52172">
    <property type="entry name" value="CheY-like"/>
    <property type="match status" value="1"/>
</dbReference>
<dbReference type="InterPro" id="IPR008327">
    <property type="entry name" value="Sig_transdc_resp-reg_antiterm"/>
</dbReference>
<dbReference type="AlphaFoldDB" id="A0AA95NGT9"/>
<dbReference type="InterPro" id="IPR011006">
    <property type="entry name" value="CheY-like_superfamily"/>
</dbReference>
<organism evidence="4 5">
    <name type="scientific">Paucibacter sediminis</name>
    <dbReference type="NCBI Taxonomy" id="3019553"/>
    <lineage>
        <taxon>Bacteria</taxon>
        <taxon>Pseudomonadati</taxon>
        <taxon>Pseudomonadota</taxon>
        <taxon>Betaproteobacteria</taxon>
        <taxon>Burkholderiales</taxon>
        <taxon>Sphaerotilaceae</taxon>
        <taxon>Roseateles</taxon>
    </lineage>
</organism>
<keyword evidence="5" id="KW-1185">Reference proteome</keyword>
<keyword evidence="1" id="KW-0597">Phosphoprotein</keyword>
<dbReference type="Proteomes" id="UP001177769">
    <property type="component" value="Chromosome"/>
</dbReference>
<evidence type="ECO:0000256" key="1">
    <source>
        <dbReference type="PROSITE-ProRule" id="PRU00169"/>
    </source>
</evidence>
<evidence type="ECO:0000259" key="3">
    <source>
        <dbReference type="PROSITE" id="PS50921"/>
    </source>
</evidence>
<feature type="domain" description="ANTAR" evidence="3">
    <location>
        <begin position="141"/>
        <end position="202"/>
    </location>
</feature>
<evidence type="ECO:0000313" key="4">
    <source>
        <dbReference type="EMBL" id="WIT12737.1"/>
    </source>
</evidence>
<reference evidence="4" key="1">
    <citation type="submission" date="2023-01" db="EMBL/GenBank/DDBJ databases">
        <title>Whole genome sequence of Paucibacter sp. S2-9 isolated from pond sediment.</title>
        <authorList>
            <person name="Jung J.Y."/>
        </authorList>
    </citation>
    <scope>NUCLEOTIDE SEQUENCE</scope>
    <source>
        <strain evidence="4">S2-9</strain>
    </source>
</reference>
<evidence type="ECO:0000259" key="2">
    <source>
        <dbReference type="PROSITE" id="PS50110"/>
    </source>
</evidence>
<dbReference type="GO" id="GO:0000160">
    <property type="term" value="P:phosphorelay signal transduction system"/>
    <property type="evidence" value="ECO:0007669"/>
    <property type="project" value="InterPro"/>
</dbReference>
<dbReference type="PROSITE" id="PS50921">
    <property type="entry name" value="ANTAR"/>
    <property type="match status" value="1"/>
</dbReference>
<dbReference type="PIRSF" id="PIRSF036382">
    <property type="entry name" value="RR_antiterm"/>
    <property type="match status" value="1"/>
</dbReference>
<dbReference type="InterPro" id="IPR005561">
    <property type="entry name" value="ANTAR"/>
</dbReference>
<dbReference type="SMART" id="SM01012">
    <property type="entry name" value="ANTAR"/>
    <property type="match status" value="1"/>
</dbReference>
<dbReference type="EMBL" id="CP116346">
    <property type="protein sequence ID" value="WIT12737.1"/>
    <property type="molecule type" value="Genomic_DNA"/>
</dbReference>
<feature type="modified residue" description="4-aspartylphosphate" evidence="1">
    <location>
        <position position="71"/>
    </location>
</feature>
<accession>A0AA95NGT9</accession>
<evidence type="ECO:0000313" key="5">
    <source>
        <dbReference type="Proteomes" id="UP001177769"/>
    </source>
</evidence>